<reference evidence="1 2" key="1">
    <citation type="submission" date="2016-12" db="EMBL/GenBank/DDBJ databases">
        <title>Bacillus phylogenomics.</title>
        <authorList>
            <person name="Dunlap C."/>
        </authorList>
    </citation>
    <scope>NUCLEOTIDE SEQUENCE [LARGE SCALE GENOMIC DNA]</scope>
    <source>
        <strain evidence="1 2">NRRL B-41327</strain>
    </source>
</reference>
<comment type="caution">
    <text evidence="1">The sequence shown here is derived from an EMBL/GenBank/DDBJ whole genome shotgun (WGS) entry which is preliminary data.</text>
</comment>
<dbReference type="InterPro" id="IPR049585">
    <property type="entry name" value="CdiI_EcoliA0-like"/>
</dbReference>
<keyword evidence="2" id="KW-1185">Reference proteome</keyword>
<gene>
    <name evidence="1" type="ORF">BTA31_13290</name>
</gene>
<accession>A0ABX3I3G2</accession>
<sequence length="135" mass="15683">MTLYEECLEALGDHKKVLSNETTEKFHQELASKYPFTSWGRIQWELVKNHKSIEYAEDIDDWLTENNIEDKEIILLWSFGNYPAIKTELDNALKVIDDVTAVGSDTFMYSPYGFVIEFFHDGDVTIGMANNYRTD</sequence>
<organism evidence="1 2">
    <name type="scientific">Bacillus haynesii</name>
    <dbReference type="NCBI Taxonomy" id="1925021"/>
    <lineage>
        <taxon>Bacteria</taxon>
        <taxon>Bacillati</taxon>
        <taxon>Bacillota</taxon>
        <taxon>Bacilli</taxon>
        <taxon>Bacillales</taxon>
        <taxon>Bacillaceae</taxon>
        <taxon>Bacillus</taxon>
    </lineage>
</organism>
<dbReference type="Pfam" id="PF24172">
    <property type="entry name" value="CdiI_ImmP"/>
    <property type="match status" value="1"/>
</dbReference>
<dbReference type="RefSeq" id="WP_043927493.1">
    <property type="nucleotide sequence ID" value="NZ_AZYP01000038.1"/>
</dbReference>
<protein>
    <submittedName>
        <fullName evidence="1">Uncharacterized protein</fullName>
    </submittedName>
</protein>
<evidence type="ECO:0000313" key="2">
    <source>
        <dbReference type="Proteomes" id="UP000187046"/>
    </source>
</evidence>
<name>A0ABX3I3G2_9BACI</name>
<evidence type="ECO:0000313" key="1">
    <source>
        <dbReference type="EMBL" id="OMI26585.1"/>
    </source>
</evidence>
<dbReference type="Proteomes" id="UP000187046">
    <property type="component" value="Unassembled WGS sequence"/>
</dbReference>
<proteinExistence type="predicted"/>
<dbReference type="EMBL" id="MRBL01000016">
    <property type="protein sequence ID" value="OMI26585.1"/>
    <property type="molecule type" value="Genomic_DNA"/>
</dbReference>
<dbReference type="CDD" id="cd20693">
    <property type="entry name" value="CdiI_EcoliA0-like"/>
    <property type="match status" value="1"/>
</dbReference>